<dbReference type="Proteomes" id="UP000479000">
    <property type="component" value="Unassembled WGS sequence"/>
</dbReference>
<sequence length="221" mass="25475">MWADCRFSPTPKIFSTCCTPFPLLIGTHIRKPSIKMPEKRIVKSSTFHWVRLISNILAKIWKKKTSQPSDQSLLFRTSTAPMNHFLNKCLSTTNLGPHWPRFSKMQKNCKYIYKCHTAPIKRKPKESPAKCAEHRASQFLGLSFSLFLHHRRNFYGRPTCEHSHPQLLWAISAANFSGQSYVISALAHRGEQTWETNLYSVGLFLNACINYIVLENSPCYI</sequence>
<dbReference type="AlphaFoldDB" id="A0A6H5HJ99"/>
<evidence type="ECO:0000313" key="2">
    <source>
        <dbReference type="Proteomes" id="UP000479000"/>
    </source>
</evidence>
<gene>
    <name evidence="1" type="ORF">NTEN_LOCUS20868</name>
</gene>
<keyword evidence="2" id="KW-1185">Reference proteome</keyword>
<dbReference type="EMBL" id="CADCXU010030594">
    <property type="protein sequence ID" value="CAB0016733.1"/>
    <property type="molecule type" value="Genomic_DNA"/>
</dbReference>
<organism evidence="1 2">
    <name type="scientific">Nesidiocoris tenuis</name>
    <dbReference type="NCBI Taxonomy" id="355587"/>
    <lineage>
        <taxon>Eukaryota</taxon>
        <taxon>Metazoa</taxon>
        <taxon>Ecdysozoa</taxon>
        <taxon>Arthropoda</taxon>
        <taxon>Hexapoda</taxon>
        <taxon>Insecta</taxon>
        <taxon>Pterygota</taxon>
        <taxon>Neoptera</taxon>
        <taxon>Paraneoptera</taxon>
        <taxon>Hemiptera</taxon>
        <taxon>Heteroptera</taxon>
        <taxon>Panheteroptera</taxon>
        <taxon>Cimicomorpha</taxon>
        <taxon>Miridae</taxon>
        <taxon>Dicyphina</taxon>
        <taxon>Nesidiocoris</taxon>
    </lineage>
</organism>
<name>A0A6H5HJ99_9HEMI</name>
<accession>A0A6H5HJ99</accession>
<reference evidence="1 2" key="1">
    <citation type="submission" date="2020-02" db="EMBL/GenBank/DDBJ databases">
        <authorList>
            <person name="Ferguson B K."/>
        </authorList>
    </citation>
    <scope>NUCLEOTIDE SEQUENCE [LARGE SCALE GENOMIC DNA]</scope>
</reference>
<evidence type="ECO:0000313" key="1">
    <source>
        <dbReference type="EMBL" id="CAB0016733.1"/>
    </source>
</evidence>
<proteinExistence type="predicted"/>
<protein>
    <submittedName>
        <fullName evidence="1">Uncharacterized protein</fullName>
    </submittedName>
</protein>